<dbReference type="GO" id="GO:0005886">
    <property type="term" value="C:plasma membrane"/>
    <property type="evidence" value="ECO:0007669"/>
    <property type="project" value="UniProtKB-SubCell"/>
</dbReference>
<sequence length="401" mass="45743">MTVGFIPNKYVFEANIIKGTLRLGGIEGRFLDLISKALGFTCHLKSPLDREIGTLYENGSWTGLIGMLQRKETDMALNFLVSSEQRAKAVTFSDPYDISDIRFLVDKPGVVPAKWSIFYPFNIATWICIALILLIGPKFLIFILNLRISYIKLLFEMLGNLLQQSSTIKLSSPRSNILLFSWSVFAMMVSLFYSSTLLSFITVPLEEPPLENFEELSQAVVKGTYRCFGMKGSHLLPALLTSQQEHIRILGKVIKKNAWFFDKNDELENLKEILTKSAIIDNRFKLEILQNRLEYDSYALSKEPLVSIGFVIALRKDFCCKRRLNTLISRMKSAGLYQKLEKEELLRVFLDKNETIEESNSLQLKVIDLFGAFMFLLIGYSLSLFTLSCEVIYFSLCAGRI</sequence>
<keyword evidence="7" id="KW-0406">Ion transport</keyword>
<evidence type="ECO:0000256" key="8">
    <source>
        <dbReference type="ARBA" id="ARBA00023136"/>
    </source>
</evidence>
<feature type="binding site" evidence="13">
    <location>
        <position position="86"/>
    </location>
    <ligand>
        <name>L-glutamate</name>
        <dbReference type="ChEBI" id="CHEBI:29985"/>
    </ligand>
</feature>
<evidence type="ECO:0000256" key="10">
    <source>
        <dbReference type="ARBA" id="ARBA00023180"/>
    </source>
</evidence>
<evidence type="ECO:0000256" key="3">
    <source>
        <dbReference type="ARBA" id="ARBA00022448"/>
    </source>
</evidence>
<dbReference type="Pfam" id="PF00060">
    <property type="entry name" value="Lig_chan"/>
    <property type="match status" value="1"/>
</dbReference>
<dbReference type="Pfam" id="PF10613">
    <property type="entry name" value="Lig_chan-Glu_bd"/>
    <property type="match status" value="1"/>
</dbReference>
<evidence type="ECO:0000256" key="1">
    <source>
        <dbReference type="ARBA" id="ARBA00004651"/>
    </source>
</evidence>
<dbReference type="GO" id="GO:0015276">
    <property type="term" value="F:ligand-gated monoatomic ion channel activity"/>
    <property type="evidence" value="ECO:0007669"/>
    <property type="project" value="InterPro"/>
</dbReference>
<proteinExistence type="inferred from homology"/>
<dbReference type="Gene3D" id="3.40.190.10">
    <property type="entry name" value="Periplasmic binding protein-like II"/>
    <property type="match status" value="1"/>
</dbReference>
<feature type="transmembrane region" description="Helical" evidence="15">
    <location>
        <begin position="123"/>
        <end position="144"/>
    </location>
</feature>
<dbReference type="InterPro" id="IPR052192">
    <property type="entry name" value="Insect_Ionotropic_Sensory_Rcpt"/>
</dbReference>
<dbReference type="PANTHER" id="PTHR42643">
    <property type="entry name" value="IONOTROPIC RECEPTOR 20A-RELATED"/>
    <property type="match status" value="1"/>
</dbReference>
<dbReference type="GO" id="GO:0050906">
    <property type="term" value="P:detection of stimulus involved in sensory perception"/>
    <property type="evidence" value="ECO:0007669"/>
    <property type="project" value="UniProtKB-ARBA"/>
</dbReference>
<feature type="binding site" evidence="13">
    <location>
        <position position="233"/>
    </location>
    <ligand>
        <name>L-glutamate</name>
        <dbReference type="ChEBI" id="CHEBI:29985"/>
    </ligand>
</feature>
<evidence type="ECO:0000256" key="7">
    <source>
        <dbReference type="ARBA" id="ARBA00023065"/>
    </source>
</evidence>
<gene>
    <name evidence="17" type="primary">Grid1_1</name>
    <name evidence="17" type="ORF">AVEN_87283_1</name>
</gene>
<accession>A0A4Y2EB27</accession>
<keyword evidence="8 15" id="KW-0472">Membrane</keyword>
<feature type="site" description="Crucial to convey clamshell closure to channel opening" evidence="14">
    <location>
        <position position="210"/>
    </location>
</feature>
<dbReference type="AlphaFoldDB" id="A0A4Y2EB27"/>
<reference evidence="17 18" key="1">
    <citation type="journal article" date="2019" name="Sci. Rep.">
        <title>Orb-weaving spider Araneus ventricosus genome elucidates the spidroin gene catalogue.</title>
        <authorList>
            <person name="Kono N."/>
            <person name="Nakamura H."/>
            <person name="Ohtoshi R."/>
            <person name="Moran D.A.P."/>
            <person name="Shinohara A."/>
            <person name="Yoshida Y."/>
            <person name="Fujiwara M."/>
            <person name="Mori M."/>
            <person name="Tomita M."/>
            <person name="Arakawa K."/>
        </authorList>
    </citation>
    <scope>NUCLEOTIDE SEQUENCE [LARGE SCALE GENOMIC DNA]</scope>
</reference>
<keyword evidence="3" id="KW-0813">Transport</keyword>
<dbReference type="InterPro" id="IPR019594">
    <property type="entry name" value="Glu/Gly-bd"/>
</dbReference>
<evidence type="ECO:0000313" key="18">
    <source>
        <dbReference type="Proteomes" id="UP000499080"/>
    </source>
</evidence>
<evidence type="ECO:0000256" key="12">
    <source>
        <dbReference type="ARBA" id="ARBA00023303"/>
    </source>
</evidence>
<feature type="transmembrane region" description="Helical" evidence="15">
    <location>
        <begin position="369"/>
        <end position="396"/>
    </location>
</feature>
<name>A0A4Y2EB27_ARAVE</name>
<evidence type="ECO:0000313" key="17">
    <source>
        <dbReference type="EMBL" id="GBM26131.1"/>
    </source>
</evidence>
<dbReference type="PANTHER" id="PTHR42643:SF38">
    <property type="entry name" value="IONOTROPIC RECEPTOR 100A"/>
    <property type="match status" value="1"/>
</dbReference>
<evidence type="ECO:0000256" key="13">
    <source>
        <dbReference type="PIRSR" id="PIRSR601508-1"/>
    </source>
</evidence>
<organism evidence="17 18">
    <name type="scientific">Araneus ventricosus</name>
    <name type="common">Orbweaver spider</name>
    <name type="synonym">Epeira ventricosa</name>
    <dbReference type="NCBI Taxonomy" id="182803"/>
    <lineage>
        <taxon>Eukaryota</taxon>
        <taxon>Metazoa</taxon>
        <taxon>Ecdysozoa</taxon>
        <taxon>Arthropoda</taxon>
        <taxon>Chelicerata</taxon>
        <taxon>Arachnida</taxon>
        <taxon>Araneae</taxon>
        <taxon>Araneomorphae</taxon>
        <taxon>Entelegynae</taxon>
        <taxon>Araneoidea</taxon>
        <taxon>Araneidae</taxon>
        <taxon>Araneus</taxon>
    </lineage>
</organism>
<evidence type="ECO:0000259" key="16">
    <source>
        <dbReference type="SMART" id="SM00918"/>
    </source>
</evidence>
<evidence type="ECO:0000256" key="5">
    <source>
        <dbReference type="ARBA" id="ARBA00022692"/>
    </source>
</evidence>
<dbReference type="PRINTS" id="PR00177">
    <property type="entry name" value="NMDARECEPTOR"/>
</dbReference>
<evidence type="ECO:0000256" key="11">
    <source>
        <dbReference type="ARBA" id="ARBA00023286"/>
    </source>
</evidence>
<evidence type="ECO:0000256" key="4">
    <source>
        <dbReference type="ARBA" id="ARBA00022475"/>
    </source>
</evidence>
<keyword evidence="10" id="KW-0325">Glycoprotein</keyword>
<keyword evidence="11" id="KW-1071">Ligand-gated ion channel</keyword>
<keyword evidence="18" id="KW-1185">Reference proteome</keyword>
<comment type="caution">
    <text evidence="17">The sequence shown here is derived from an EMBL/GenBank/DDBJ whole genome shotgun (WGS) entry which is preliminary data.</text>
</comment>
<dbReference type="SMART" id="SM00918">
    <property type="entry name" value="Lig_chan-Glu_bd"/>
    <property type="match status" value="1"/>
</dbReference>
<comment type="subcellular location">
    <subcellularLocation>
        <location evidence="1">Cell membrane</location>
        <topology evidence="1">Multi-pass membrane protein</topology>
    </subcellularLocation>
</comment>
<evidence type="ECO:0000256" key="15">
    <source>
        <dbReference type="SAM" id="Phobius"/>
    </source>
</evidence>
<dbReference type="Gene3D" id="1.10.287.70">
    <property type="match status" value="1"/>
</dbReference>
<evidence type="ECO:0000256" key="9">
    <source>
        <dbReference type="ARBA" id="ARBA00023170"/>
    </source>
</evidence>
<dbReference type="InterPro" id="IPR001320">
    <property type="entry name" value="Iontro_rcpt_C"/>
</dbReference>
<dbReference type="OrthoDB" id="6410737at2759"/>
<evidence type="ECO:0000256" key="6">
    <source>
        <dbReference type="ARBA" id="ARBA00022989"/>
    </source>
</evidence>
<keyword evidence="5 15" id="KW-0812">Transmembrane</keyword>
<dbReference type="Proteomes" id="UP000499080">
    <property type="component" value="Unassembled WGS sequence"/>
</dbReference>
<keyword evidence="6 15" id="KW-1133">Transmembrane helix</keyword>
<feature type="domain" description="Ionotropic glutamate receptor L-glutamate and glycine-binding" evidence="16">
    <location>
        <begin position="13"/>
        <end position="70"/>
    </location>
</feature>
<dbReference type="EMBL" id="BGPR01000554">
    <property type="protein sequence ID" value="GBM26131.1"/>
    <property type="molecule type" value="Genomic_DNA"/>
</dbReference>
<evidence type="ECO:0000256" key="2">
    <source>
        <dbReference type="ARBA" id="ARBA00008685"/>
    </source>
</evidence>
<feature type="transmembrane region" description="Helical" evidence="15">
    <location>
        <begin position="177"/>
        <end position="201"/>
    </location>
</feature>
<dbReference type="GO" id="GO:0038023">
    <property type="term" value="F:signaling receptor activity"/>
    <property type="evidence" value="ECO:0007669"/>
    <property type="project" value="InterPro"/>
</dbReference>
<dbReference type="SUPFAM" id="SSF53850">
    <property type="entry name" value="Periplasmic binding protein-like II"/>
    <property type="match status" value="1"/>
</dbReference>
<evidence type="ECO:0000256" key="14">
    <source>
        <dbReference type="PIRSR" id="PIRSR601508-2"/>
    </source>
</evidence>
<keyword evidence="12" id="KW-0407">Ion channel</keyword>
<keyword evidence="9 17" id="KW-0675">Receptor</keyword>
<protein>
    <submittedName>
        <fullName evidence="17">Glutamate receptor ionotropic, delta-1</fullName>
    </submittedName>
</protein>
<keyword evidence="4" id="KW-1003">Cell membrane</keyword>
<dbReference type="InterPro" id="IPR001508">
    <property type="entry name" value="Iono_Glu_rcpt_met"/>
</dbReference>
<comment type="similarity">
    <text evidence="2">Belongs to the glutamate-gated ion channel (TC 1.A.10.1) family.</text>
</comment>